<name>A0A160JIN0_9PROT</name>
<evidence type="ECO:0000259" key="2">
    <source>
        <dbReference type="Pfam" id="PF09335"/>
    </source>
</evidence>
<keyword evidence="1" id="KW-0812">Transmembrane</keyword>
<organism evidence="3 4">
    <name type="scientific">Azospirillum humicireducens</name>
    <dbReference type="NCBI Taxonomy" id="1226968"/>
    <lineage>
        <taxon>Bacteria</taxon>
        <taxon>Pseudomonadati</taxon>
        <taxon>Pseudomonadota</taxon>
        <taxon>Alphaproteobacteria</taxon>
        <taxon>Rhodospirillales</taxon>
        <taxon>Azospirillaceae</taxon>
        <taxon>Azospirillum</taxon>
    </lineage>
</organism>
<protein>
    <submittedName>
        <fullName evidence="3">DedA family protein</fullName>
    </submittedName>
</protein>
<dbReference type="PANTHER" id="PTHR42709">
    <property type="entry name" value="ALKALINE PHOSPHATASE LIKE PROTEIN"/>
    <property type="match status" value="1"/>
</dbReference>
<dbReference type="Pfam" id="PF09335">
    <property type="entry name" value="VTT_dom"/>
    <property type="match status" value="1"/>
</dbReference>
<dbReference type="RefSeq" id="WP_063635823.1">
    <property type="nucleotide sequence ID" value="NZ_CP015285.1"/>
</dbReference>
<dbReference type="OrthoDB" id="9814483at2"/>
<proteinExistence type="predicted"/>
<evidence type="ECO:0000256" key="1">
    <source>
        <dbReference type="SAM" id="Phobius"/>
    </source>
</evidence>
<dbReference type="Proteomes" id="UP000077405">
    <property type="component" value="Chromosome"/>
</dbReference>
<sequence length="141" mass="15459">MSDFAAYGSLFLVALAAATIFPAQSELLLAGLHSSGNYHDGLLILAATTGNVAGSTVNWALGRYLMHFQDRRWFPVSRRLVGRATGWYQRFGVWSLLLAWVPVIGDPLTLVAGILRVDMRLFLLLVTLGKLGRYVVLIVAL</sequence>
<evidence type="ECO:0000313" key="4">
    <source>
        <dbReference type="Proteomes" id="UP000077405"/>
    </source>
</evidence>
<dbReference type="STRING" id="1226968.A6A40_13360"/>
<feature type="transmembrane region" description="Helical" evidence="1">
    <location>
        <begin position="87"/>
        <end position="115"/>
    </location>
</feature>
<dbReference type="InterPro" id="IPR032816">
    <property type="entry name" value="VTT_dom"/>
</dbReference>
<feature type="transmembrane region" description="Helical" evidence="1">
    <location>
        <begin position="41"/>
        <end position="66"/>
    </location>
</feature>
<gene>
    <name evidence="3" type="ORF">A6A40_13360</name>
</gene>
<feature type="domain" description="VTT" evidence="2">
    <location>
        <begin position="41"/>
        <end position="140"/>
    </location>
</feature>
<dbReference type="EMBL" id="CP015285">
    <property type="protein sequence ID" value="ANC92784.1"/>
    <property type="molecule type" value="Genomic_DNA"/>
</dbReference>
<keyword evidence="1" id="KW-1133">Transmembrane helix</keyword>
<keyword evidence="4" id="KW-1185">Reference proteome</keyword>
<reference evidence="3 4" key="1">
    <citation type="journal article" date="2013" name="Int. J. Syst. Evol. Microbiol.">
        <title>Azospirillum humicireducens sp. nov., a nitrogen-fixing bacterium isolated from a microbial fuel cell.</title>
        <authorList>
            <person name="Zhou S."/>
            <person name="Han L."/>
            <person name="Wang Y."/>
            <person name="Yang G."/>
            <person name="Zhuang L."/>
            <person name="Hu P."/>
        </authorList>
    </citation>
    <scope>NUCLEOTIDE SEQUENCE [LARGE SCALE GENOMIC DNA]</scope>
    <source>
        <strain evidence="3 4">SgZ-5</strain>
    </source>
</reference>
<accession>A0A160JIN0</accession>
<dbReference type="InterPro" id="IPR051311">
    <property type="entry name" value="DedA_domain"/>
</dbReference>
<dbReference type="PANTHER" id="PTHR42709:SF4">
    <property type="entry name" value="INNER MEMBRANE PROTEIN YQAA"/>
    <property type="match status" value="1"/>
</dbReference>
<dbReference type="KEGG" id="ahu:A6A40_13360"/>
<dbReference type="AlphaFoldDB" id="A0A160JIN0"/>
<keyword evidence="1" id="KW-0472">Membrane</keyword>
<evidence type="ECO:0000313" key="3">
    <source>
        <dbReference type="EMBL" id="ANC92784.1"/>
    </source>
</evidence>